<dbReference type="PANTHER" id="PTHR43271:SF1">
    <property type="entry name" value="INNER MEMBRANE TRANSPORT PROTEIN YNFM"/>
    <property type="match status" value="1"/>
</dbReference>
<accession>A0ABX8CFD3</accession>
<feature type="transmembrane region" description="Helical" evidence="8">
    <location>
        <begin position="135"/>
        <end position="158"/>
    </location>
</feature>
<keyword evidence="5 8" id="KW-0812">Transmembrane</keyword>
<comment type="subcellular location">
    <subcellularLocation>
        <location evidence="1">Cell membrane</location>
        <topology evidence="1">Multi-pass membrane protein</topology>
    </subcellularLocation>
</comment>
<evidence type="ECO:0000313" key="11">
    <source>
        <dbReference type="Proteomes" id="UP000683310"/>
    </source>
</evidence>
<evidence type="ECO:0000313" key="10">
    <source>
        <dbReference type="EMBL" id="QVI18686.1"/>
    </source>
</evidence>
<keyword evidence="6 8" id="KW-1133">Transmembrane helix</keyword>
<evidence type="ECO:0000256" key="4">
    <source>
        <dbReference type="ARBA" id="ARBA00022475"/>
    </source>
</evidence>
<feature type="transmembrane region" description="Helical" evidence="8">
    <location>
        <begin position="335"/>
        <end position="356"/>
    </location>
</feature>
<feature type="domain" description="Major facilitator superfamily (MFS) profile" evidence="9">
    <location>
        <begin position="99"/>
        <end position="474"/>
    </location>
</feature>
<sequence length="481" mass="48525">MTSADQSIPAQRLIAAAHLRETTFAGRRAPAEAAQPPGGDIATAALNTPAGPSRCAGLEVVSDGTAHLSPTAVSSPGVLVGTAEPLVSGSPRDAHEKRVTAALFAAGLTTFAAMYSTQSLLPSLSAAFDVTPAHAALAVSLTTGLLALAIIPAGVLSARIGRTRVLIGSAVAAALLGLLLPLCPTMDTLLAVRAVQGVALAGVPAVAMAYLAEEVGSAGLGSAMGVYIAGTTIGGLAGRLIPSLVLGLTSWRWAELAVSLAVAAGAVWFARTLPASRGFAARPAGFGVILGDLARQLRLPRLAALFGLAFLLMGSFVSVYNYLGYRLTHRPFGLPAAVVGAVFVLYLAGTAASAYAGRLADRRGHHRILVGSLSLMALGVAVTIPDRLSLVLIGILLFTTGFFGAHTAASAWVGTMAENRGAATSLYMFAYYLGSAVVGSAAGMAYVAGGWIGLVACVAVLLVVAALLLVTAGRPAAARRS</sequence>
<protein>
    <submittedName>
        <fullName evidence="10">MFS transporter</fullName>
    </submittedName>
</protein>
<evidence type="ECO:0000256" key="2">
    <source>
        <dbReference type="ARBA" id="ARBA00008335"/>
    </source>
</evidence>
<comment type="similarity">
    <text evidence="2">Belongs to the major facilitator superfamily.</text>
</comment>
<proteinExistence type="inferred from homology"/>
<evidence type="ECO:0000256" key="5">
    <source>
        <dbReference type="ARBA" id="ARBA00022692"/>
    </source>
</evidence>
<feature type="transmembrane region" description="Helical" evidence="8">
    <location>
        <begin position="451"/>
        <end position="472"/>
    </location>
</feature>
<name>A0ABX8CFD3_9NOCA</name>
<evidence type="ECO:0000256" key="6">
    <source>
        <dbReference type="ARBA" id="ARBA00022989"/>
    </source>
</evidence>
<feature type="transmembrane region" description="Helical" evidence="8">
    <location>
        <begin position="390"/>
        <end position="414"/>
    </location>
</feature>
<dbReference type="RefSeq" id="WP_213554723.1">
    <property type="nucleotide sequence ID" value="NZ_JBHZDI010000106.1"/>
</dbReference>
<keyword evidence="3" id="KW-0813">Transport</keyword>
<dbReference type="InterPro" id="IPR011701">
    <property type="entry name" value="MFS"/>
</dbReference>
<dbReference type="Proteomes" id="UP000683310">
    <property type="component" value="Chromosome"/>
</dbReference>
<dbReference type="PROSITE" id="PS50850">
    <property type="entry name" value="MFS"/>
    <property type="match status" value="1"/>
</dbReference>
<reference evidence="10 11" key="1">
    <citation type="submission" date="2021-04" db="EMBL/GenBank/DDBJ databases">
        <title>Nocardia tengchongensis.</title>
        <authorList>
            <person name="Zhuang k."/>
            <person name="Ran Y."/>
            <person name="Li W."/>
        </authorList>
    </citation>
    <scope>NUCLEOTIDE SEQUENCE [LARGE SCALE GENOMIC DNA]</scope>
    <source>
        <strain evidence="10 11">CFH S0057</strain>
    </source>
</reference>
<evidence type="ECO:0000256" key="1">
    <source>
        <dbReference type="ARBA" id="ARBA00004651"/>
    </source>
</evidence>
<dbReference type="Pfam" id="PF07690">
    <property type="entry name" value="MFS_1"/>
    <property type="match status" value="1"/>
</dbReference>
<evidence type="ECO:0000256" key="7">
    <source>
        <dbReference type="ARBA" id="ARBA00023136"/>
    </source>
</evidence>
<dbReference type="PANTHER" id="PTHR43271">
    <property type="entry name" value="BLL2771 PROTEIN"/>
    <property type="match status" value="1"/>
</dbReference>
<dbReference type="SUPFAM" id="SSF103473">
    <property type="entry name" value="MFS general substrate transporter"/>
    <property type="match status" value="1"/>
</dbReference>
<keyword evidence="7 8" id="KW-0472">Membrane</keyword>
<evidence type="ECO:0000256" key="8">
    <source>
        <dbReference type="SAM" id="Phobius"/>
    </source>
</evidence>
<feature type="transmembrane region" description="Helical" evidence="8">
    <location>
        <begin position="302"/>
        <end position="323"/>
    </location>
</feature>
<feature type="transmembrane region" description="Helical" evidence="8">
    <location>
        <begin position="224"/>
        <end position="245"/>
    </location>
</feature>
<feature type="transmembrane region" description="Helical" evidence="8">
    <location>
        <begin position="194"/>
        <end position="212"/>
    </location>
</feature>
<dbReference type="EMBL" id="CP074371">
    <property type="protein sequence ID" value="QVI18686.1"/>
    <property type="molecule type" value="Genomic_DNA"/>
</dbReference>
<feature type="transmembrane region" description="Helical" evidence="8">
    <location>
        <begin position="165"/>
        <end position="182"/>
    </location>
</feature>
<gene>
    <name evidence="10" type="ORF">KHQ06_19225</name>
</gene>
<dbReference type="InterPro" id="IPR036259">
    <property type="entry name" value="MFS_trans_sf"/>
</dbReference>
<dbReference type="Gene3D" id="1.20.1250.20">
    <property type="entry name" value="MFS general substrate transporter like domains"/>
    <property type="match status" value="1"/>
</dbReference>
<feature type="transmembrane region" description="Helical" evidence="8">
    <location>
        <begin position="251"/>
        <end position="270"/>
    </location>
</feature>
<feature type="transmembrane region" description="Helical" evidence="8">
    <location>
        <begin position="368"/>
        <end position="384"/>
    </location>
</feature>
<evidence type="ECO:0000256" key="3">
    <source>
        <dbReference type="ARBA" id="ARBA00022448"/>
    </source>
</evidence>
<keyword evidence="11" id="KW-1185">Reference proteome</keyword>
<evidence type="ECO:0000259" key="9">
    <source>
        <dbReference type="PROSITE" id="PS50850"/>
    </source>
</evidence>
<organism evidence="10 11">
    <name type="scientific">Nocardia tengchongensis</name>
    <dbReference type="NCBI Taxonomy" id="2055889"/>
    <lineage>
        <taxon>Bacteria</taxon>
        <taxon>Bacillati</taxon>
        <taxon>Actinomycetota</taxon>
        <taxon>Actinomycetes</taxon>
        <taxon>Mycobacteriales</taxon>
        <taxon>Nocardiaceae</taxon>
        <taxon>Nocardia</taxon>
    </lineage>
</organism>
<feature type="transmembrane region" description="Helical" evidence="8">
    <location>
        <begin position="426"/>
        <end position="445"/>
    </location>
</feature>
<feature type="transmembrane region" description="Helical" evidence="8">
    <location>
        <begin position="99"/>
        <end position="115"/>
    </location>
</feature>
<dbReference type="InterPro" id="IPR020846">
    <property type="entry name" value="MFS_dom"/>
</dbReference>
<keyword evidence="4" id="KW-1003">Cell membrane</keyword>
<dbReference type="CDD" id="cd17324">
    <property type="entry name" value="MFS_NepI_like"/>
    <property type="match status" value="1"/>
</dbReference>